<dbReference type="AlphaFoldDB" id="A0A3B0JUI6"/>
<dbReference type="GO" id="GO:0005576">
    <property type="term" value="C:extracellular region"/>
    <property type="evidence" value="ECO:0007669"/>
    <property type="project" value="UniProtKB-SubCell"/>
</dbReference>
<gene>
    <name evidence="5" type="ORF">DGUA_6G002424</name>
</gene>
<keyword evidence="3" id="KW-0964">Secreted</keyword>
<dbReference type="EMBL" id="OUUW01000001">
    <property type="protein sequence ID" value="SPP74738.1"/>
    <property type="molecule type" value="Genomic_DNA"/>
</dbReference>
<evidence type="ECO:0000256" key="2">
    <source>
        <dbReference type="ARBA" id="ARBA00008098"/>
    </source>
</evidence>
<evidence type="ECO:0000313" key="5">
    <source>
        <dbReference type="EMBL" id="SPP74738.1"/>
    </source>
</evidence>
<organism evidence="5 6">
    <name type="scientific">Drosophila guanche</name>
    <name type="common">Fruit fly</name>
    <dbReference type="NCBI Taxonomy" id="7266"/>
    <lineage>
        <taxon>Eukaryota</taxon>
        <taxon>Metazoa</taxon>
        <taxon>Ecdysozoa</taxon>
        <taxon>Arthropoda</taxon>
        <taxon>Hexapoda</taxon>
        <taxon>Insecta</taxon>
        <taxon>Pterygota</taxon>
        <taxon>Neoptera</taxon>
        <taxon>Endopterygota</taxon>
        <taxon>Diptera</taxon>
        <taxon>Brachycera</taxon>
        <taxon>Muscomorpha</taxon>
        <taxon>Ephydroidea</taxon>
        <taxon>Drosophilidae</taxon>
        <taxon>Drosophila</taxon>
        <taxon>Sophophora</taxon>
    </lineage>
</organism>
<feature type="signal peptide" evidence="4">
    <location>
        <begin position="1"/>
        <end position="18"/>
    </location>
</feature>
<name>A0A3B0JUI6_DROGU</name>
<keyword evidence="4" id="KW-0732">Signal</keyword>
<feature type="chain" id="PRO_5017398387" description="Odorant-binding protein 50a" evidence="4">
    <location>
        <begin position="19"/>
        <end position="183"/>
    </location>
</feature>
<keyword evidence="6" id="KW-1185">Reference proteome</keyword>
<comment type="subcellular location">
    <subcellularLocation>
        <location evidence="1">Secreted</location>
    </subcellularLocation>
</comment>
<evidence type="ECO:0008006" key="7">
    <source>
        <dbReference type="Google" id="ProtNLM"/>
    </source>
</evidence>
<dbReference type="OrthoDB" id="7981928at2759"/>
<dbReference type="Gene3D" id="1.10.238.270">
    <property type="match status" value="1"/>
</dbReference>
<sequence>MWSRWIVILLSVLYGTLPAALKAAKCKAAPKSVQNVQICCPAPMANWAVYHSECRDSGQQPSCRLDCIFNASSVLQGSRLRLDRVRPMLQRAFNQQPIVDAYRTNFGNCSTLVYNKYQELTGVSRQSDACDRHALFYSLCAYFRLMRDCPAAHWQRNNKMCQEARTYTRSCFWPAFKSFMNNT</sequence>
<dbReference type="InterPro" id="IPR052295">
    <property type="entry name" value="Odorant-binding_protein"/>
</dbReference>
<evidence type="ECO:0000313" key="6">
    <source>
        <dbReference type="Proteomes" id="UP000268350"/>
    </source>
</evidence>
<dbReference type="Proteomes" id="UP000268350">
    <property type="component" value="Unassembled WGS sequence"/>
</dbReference>
<comment type="similarity">
    <text evidence="2">Belongs to the PBP/GOBP family.</text>
</comment>
<dbReference type="OMA" id="CRLACIF"/>
<dbReference type="PANTHER" id="PTHR21066:SF15">
    <property type="entry name" value="GH25962P-RELATED"/>
    <property type="match status" value="1"/>
</dbReference>
<dbReference type="PANTHER" id="PTHR21066">
    <property type="entry name" value="ODORANT-BINDING PROTEIN 59A-RELATED"/>
    <property type="match status" value="1"/>
</dbReference>
<reference evidence="6" key="1">
    <citation type="submission" date="2018-01" db="EMBL/GenBank/DDBJ databases">
        <authorList>
            <person name="Alioto T."/>
            <person name="Alioto T."/>
        </authorList>
    </citation>
    <scope>NUCLEOTIDE SEQUENCE [LARGE SCALE GENOMIC DNA]</scope>
</reference>
<evidence type="ECO:0000256" key="1">
    <source>
        <dbReference type="ARBA" id="ARBA00004613"/>
    </source>
</evidence>
<protein>
    <recommendedName>
        <fullName evidence="7">Odorant-binding protein 50a</fullName>
    </recommendedName>
</protein>
<evidence type="ECO:0000256" key="4">
    <source>
        <dbReference type="SAM" id="SignalP"/>
    </source>
</evidence>
<accession>A0A3B0JUI6</accession>
<proteinExistence type="inferred from homology"/>
<evidence type="ECO:0000256" key="3">
    <source>
        <dbReference type="ARBA" id="ARBA00022525"/>
    </source>
</evidence>